<evidence type="ECO:0000313" key="2">
    <source>
        <dbReference type="Proteomes" id="UP001212008"/>
    </source>
</evidence>
<dbReference type="RefSeq" id="WP_271735082.1">
    <property type="nucleotide sequence ID" value="NZ_JAQKQX010000001.1"/>
</dbReference>
<dbReference type="Gene3D" id="1.10.357.10">
    <property type="entry name" value="Tetracycline Repressor, domain 2"/>
    <property type="match status" value="1"/>
</dbReference>
<evidence type="ECO:0000313" key="1">
    <source>
        <dbReference type="EMBL" id="MDB6490736.1"/>
    </source>
</evidence>
<dbReference type="Proteomes" id="UP001212008">
    <property type="component" value="Unassembled WGS sequence"/>
</dbReference>
<comment type="caution">
    <text evidence="1">The sequence shown here is derived from an EMBL/GenBank/DDBJ whole genome shotgun (WGS) entry which is preliminary data.</text>
</comment>
<name>A0ABD4W506_BIFPS</name>
<proteinExistence type="predicted"/>
<gene>
    <name evidence="1" type="ORF">PMN70_00715</name>
</gene>
<dbReference type="AlphaFoldDB" id="A0ABD4W506"/>
<reference evidence="1 2" key="1">
    <citation type="submission" date="2023-01" db="EMBL/GenBank/DDBJ databases">
        <title>Human gut microbiome strain richness.</title>
        <authorList>
            <person name="Chen-Liaw A."/>
        </authorList>
    </citation>
    <scope>NUCLEOTIDE SEQUENCE [LARGE SCALE GENOMIC DNA]</scope>
    <source>
        <strain evidence="1 2">RTP21311st1_C8_RTP21311_201001</strain>
    </source>
</reference>
<organism evidence="1 2">
    <name type="scientific">Bifidobacterium pseudocatenulatum</name>
    <dbReference type="NCBI Taxonomy" id="28026"/>
    <lineage>
        <taxon>Bacteria</taxon>
        <taxon>Bacillati</taxon>
        <taxon>Actinomycetota</taxon>
        <taxon>Actinomycetes</taxon>
        <taxon>Bifidobacteriales</taxon>
        <taxon>Bifidobacteriaceae</taxon>
        <taxon>Bifidobacterium</taxon>
    </lineage>
</organism>
<dbReference type="EMBL" id="JAQKRA010000001">
    <property type="protein sequence ID" value="MDB6490736.1"/>
    <property type="molecule type" value="Genomic_DNA"/>
</dbReference>
<sequence length="126" mass="14554">MITDTEHMTLMRDAFPLLNDPKILAENLRIWRTDSTKIAYDFIQEGLRDGSITTEYPQEAAELFSLLFNYWLAPNFYPITTLSEFKHRIHCLGLIMDSLGVPLIDHDSDMEDRLAEGFFLLASNPQ</sequence>
<evidence type="ECO:0008006" key="3">
    <source>
        <dbReference type="Google" id="ProtNLM"/>
    </source>
</evidence>
<protein>
    <recommendedName>
        <fullName evidence="3">TetR family transcriptional regulator</fullName>
    </recommendedName>
</protein>
<accession>A0ABD4W506</accession>